<dbReference type="PANTHER" id="PTHR31479:SF12">
    <property type="entry name" value="SUPERFAMILY PROTEIN, PUTATIVE-RELATED"/>
    <property type="match status" value="1"/>
</dbReference>
<organism evidence="3 4">
    <name type="scientific">Gossypium arboreum</name>
    <name type="common">Tree cotton</name>
    <name type="synonym">Gossypium nanking</name>
    <dbReference type="NCBI Taxonomy" id="29729"/>
    <lineage>
        <taxon>Eukaryota</taxon>
        <taxon>Viridiplantae</taxon>
        <taxon>Streptophyta</taxon>
        <taxon>Embryophyta</taxon>
        <taxon>Tracheophyta</taxon>
        <taxon>Spermatophyta</taxon>
        <taxon>Magnoliopsida</taxon>
        <taxon>eudicotyledons</taxon>
        <taxon>Gunneridae</taxon>
        <taxon>Pentapetalae</taxon>
        <taxon>rosids</taxon>
        <taxon>malvids</taxon>
        <taxon>Malvales</taxon>
        <taxon>Malvaceae</taxon>
        <taxon>Malvoideae</taxon>
        <taxon>Gossypium</taxon>
    </lineage>
</organism>
<dbReference type="PANTHER" id="PTHR31479">
    <property type="entry name" value="ALPHA/BETA-HYDROLASES SUPERFAMILY PROTEIN"/>
    <property type="match status" value="1"/>
</dbReference>
<name>A0ABR0P5X1_GOSAR</name>
<protein>
    <recommendedName>
        <fullName evidence="2">Fungal lipase-type domain-containing protein</fullName>
    </recommendedName>
</protein>
<evidence type="ECO:0000259" key="2">
    <source>
        <dbReference type="Pfam" id="PF01764"/>
    </source>
</evidence>
<dbReference type="Pfam" id="PF01764">
    <property type="entry name" value="Lipase_3"/>
    <property type="match status" value="1"/>
</dbReference>
<evidence type="ECO:0000256" key="1">
    <source>
        <dbReference type="ARBA" id="ARBA00022801"/>
    </source>
</evidence>
<dbReference type="InterPro" id="IPR002921">
    <property type="entry name" value="Fungal_lipase-type"/>
</dbReference>
<evidence type="ECO:0000313" key="4">
    <source>
        <dbReference type="Proteomes" id="UP001358586"/>
    </source>
</evidence>
<dbReference type="EMBL" id="JARKNE010000008">
    <property type="protein sequence ID" value="KAK5813712.1"/>
    <property type="molecule type" value="Genomic_DNA"/>
</dbReference>
<gene>
    <name evidence="3" type="ORF">PVK06_029163</name>
</gene>
<feature type="domain" description="Fungal lipase-type" evidence="2">
    <location>
        <begin position="340"/>
        <end position="377"/>
    </location>
</feature>
<accession>A0ABR0P5X1</accession>
<dbReference type="SUPFAM" id="SSF53474">
    <property type="entry name" value="alpha/beta-Hydrolases"/>
    <property type="match status" value="1"/>
</dbReference>
<dbReference type="Gene3D" id="3.40.50.1820">
    <property type="entry name" value="alpha/beta hydrolase"/>
    <property type="match status" value="1"/>
</dbReference>
<reference evidence="3 4" key="1">
    <citation type="submission" date="2023-03" db="EMBL/GenBank/DDBJ databases">
        <title>WGS of Gossypium arboreum.</title>
        <authorList>
            <person name="Yu D."/>
        </authorList>
    </citation>
    <scope>NUCLEOTIDE SEQUENCE [LARGE SCALE GENOMIC DNA]</scope>
    <source>
        <tissue evidence="3">Leaf</tissue>
    </source>
</reference>
<dbReference type="CDD" id="cd00741">
    <property type="entry name" value="Lipase"/>
    <property type="match status" value="1"/>
</dbReference>
<dbReference type="InterPro" id="IPR029058">
    <property type="entry name" value="AB_hydrolase_fold"/>
</dbReference>
<evidence type="ECO:0000313" key="3">
    <source>
        <dbReference type="EMBL" id="KAK5813712.1"/>
    </source>
</evidence>
<sequence>MIGTTTTIEGPYQPAWSRVFPSGNVTDKWNYVEALRHLRHNGGSFSTSRAAIAMLAGKNRAKRSKFLESFLFNPPYASFPIETIFKDNKNVIRGLQLTITVIKGGVALALGYSGDEDSFAAISGWKPCLFVNSRDFICHGYIEHFKKRRKSDDVGVWGLNLSPPEESISPHKLRHWWKPDLNLRCTVYNYEYVIMASGIEYFNRCGPKYLSNIDWNNAHHRRSVSASLVEGVYMLEEDRQARRGGFQCVAPPWWEFFNFKVVNALVDDNDKSIFGATFEYKPSAYSYHRSMDRSPRYLIAFRGTLIKLEPFARDLKLDIDIIRNGLHQTDCFRTTIKVVLGLVSVVGSSKVWLTGHSLGAAMAMLAGKNMVKRGNFLEAFLFNPPYVSPPVERIKNKRHRKKIEDIGAGGLARLTSQHSLGNMAMSAVGIKGIDTTEPLHLLPSANLTVNLYPCQDVISAHELHQWWRPDLNLSCSVY</sequence>
<keyword evidence="1" id="KW-0378">Hydrolase</keyword>
<dbReference type="Proteomes" id="UP001358586">
    <property type="component" value="Chromosome 8"/>
</dbReference>
<keyword evidence="4" id="KW-1185">Reference proteome</keyword>
<proteinExistence type="predicted"/>
<comment type="caution">
    <text evidence="3">The sequence shown here is derived from an EMBL/GenBank/DDBJ whole genome shotgun (WGS) entry which is preliminary data.</text>
</comment>